<name>A0A4S5BBY9_BIFLI</name>
<dbReference type="EMBL" id="SSWL01000006">
    <property type="protein sequence ID" value="THJ29657.1"/>
    <property type="molecule type" value="Genomic_DNA"/>
</dbReference>
<evidence type="ECO:0000313" key="4">
    <source>
        <dbReference type="Proteomes" id="UP000306697"/>
    </source>
</evidence>
<protein>
    <submittedName>
        <fullName evidence="3">Alpha-L-fucosidase</fullName>
    </submittedName>
</protein>
<feature type="non-terminal residue" evidence="3">
    <location>
        <position position="1"/>
    </location>
</feature>
<dbReference type="GO" id="GO:0004560">
    <property type="term" value="F:alpha-L-fucosidase activity"/>
    <property type="evidence" value="ECO:0007669"/>
    <property type="project" value="InterPro"/>
</dbReference>
<evidence type="ECO:0000313" key="3">
    <source>
        <dbReference type="EMBL" id="THJ29657.1"/>
    </source>
</evidence>
<dbReference type="RefSeq" id="WP_205747077.1">
    <property type="nucleotide sequence ID" value="NZ_SSWL01000006.1"/>
</dbReference>
<dbReference type="InterPro" id="IPR016286">
    <property type="entry name" value="FUC_metazoa-typ"/>
</dbReference>
<sequence>NQMEDADSYMTGPEAVKLLADVVSMGGNLLLDIGPDAAGRIPELQRQCLEGMADWMDVNSPSIHDVEPVPEASPSGEGDGEPWVRWAGDGKSVYAVVDAAGRVPLRIDAGAVDVDSATILGGGSVVVEADGDMLTAEIPATDVAGPQVVRFARH</sequence>
<feature type="domain" description="Glycoside hydrolase family 29 N-terminal" evidence="2">
    <location>
        <begin position="6"/>
        <end position="60"/>
    </location>
</feature>
<reference evidence="3 4" key="1">
    <citation type="submission" date="2019-04" db="EMBL/GenBank/DDBJ databases">
        <title>Genome Announcement To Ensure Probiotic Safety of Bifidobacterium longum subsp infantis UBBI-01.</title>
        <authorList>
            <person name="Sulthana A."/>
            <person name="Lakshmi S.G."/>
            <person name="Madempudi R.S."/>
        </authorList>
    </citation>
    <scope>NUCLEOTIDE SEQUENCE [LARGE SCALE GENOMIC DNA]</scope>
    <source>
        <strain evidence="3 4">UBBI-01</strain>
    </source>
</reference>
<gene>
    <name evidence="3" type="ORF">E6L38_04405</name>
</gene>
<feature type="region of interest" description="Disordered" evidence="1">
    <location>
        <begin position="59"/>
        <end position="80"/>
    </location>
</feature>
<dbReference type="AlphaFoldDB" id="A0A4S5BBY9"/>
<dbReference type="InterPro" id="IPR017853">
    <property type="entry name" value="GH"/>
</dbReference>
<evidence type="ECO:0000256" key="1">
    <source>
        <dbReference type="SAM" id="MobiDB-lite"/>
    </source>
</evidence>
<dbReference type="Proteomes" id="UP000306697">
    <property type="component" value="Unassembled WGS sequence"/>
</dbReference>
<dbReference type="InterPro" id="IPR057739">
    <property type="entry name" value="Glyco_hydro_29_N"/>
</dbReference>
<organism evidence="3 4">
    <name type="scientific">Bifidobacterium longum subsp. infantis</name>
    <dbReference type="NCBI Taxonomy" id="1682"/>
    <lineage>
        <taxon>Bacteria</taxon>
        <taxon>Bacillati</taxon>
        <taxon>Actinomycetota</taxon>
        <taxon>Actinomycetes</taxon>
        <taxon>Bifidobacteriales</taxon>
        <taxon>Bifidobacteriaceae</taxon>
        <taxon>Bifidobacterium</taxon>
    </lineage>
</organism>
<accession>A0A4S5BBY9</accession>
<dbReference type="PRINTS" id="PR00741">
    <property type="entry name" value="GLHYDRLASE29"/>
</dbReference>
<comment type="caution">
    <text evidence="3">The sequence shown here is derived from an EMBL/GenBank/DDBJ whole genome shotgun (WGS) entry which is preliminary data.</text>
</comment>
<dbReference type="Gene3D" id="3.20.20.80">
    <property type="entry name" value="Glycosidases"/>
    <property type="match status" value="1"/>
</dbReference>
<dbReference type="SUPFAM" id="SSF51445">
    <property type="entry name" value="(Trans)glycosidases"/>
    <property type="match status" value="1"/>
</dbReference>
<dbReference type="Pfam" id="PF01120">
    <property type="entry name" value="Alpha_L_fucos"/>
    <property type="match status" value="1"/>
</dbReference>
<evidence type="ECO:0000259" key="2">
    <source>
        <dbReference type="Pfam" id="PF01120"/>
    </source>
</evidence>
<proteinExistence type="predicted"/>
<dbReference type="GO" id="GO:0006004">
    <property type="term" value="P:fucose metabolic process"/>
    <property type="evidence" value="ECO:0007669"/>
    <property type="project" value="InterPro"/>
</dbReference>